<protein>
    <recommendedName>
        <fullName evidence="5">CDP-diacylglycerol--inositol 3-phosphatidyltransferase</fullName>
        <ecNumber evidence="5">2.7.8.11</ecNumber>
    </recommendedName>
</protein>
<dbReference type="GO" id="GO:0005794">
    <property type="term" value="C:Golgi apparatus"/>
    <property type="evidence" value="ECO:0007669"/>
    <property type="project" value="TreeGrafter"/>
</dbReference>
<comment type="catalytic activity">
    <reaction evidence="17">
        <text>a CDP-1,2-diacyl-sn-glycerol + myo-inositol = a 1,2-diacyl-sn-glycero-3-phospho-(1D-myo-inositol) + CMP + H(+)</text>
        <dbReference type="Rhea" id="RHEA:11580"/>
        <dbReference type="ChEBI" id="CHEBI:15378"/>
        <dbReference type="ChEBI" id="CHEBI:17268"/>
        <dbReference type="ChEBI" id="CHEBI:57880"/>
        <dbReference type="ChEBI" id="CHEBI:58332"/>
        <dbReference type="ChEBI" id="CHEBI:60377"/>
        <dbReference type="EC" id="2.7.8.11"/>
    </reaction>
</comment>
<accession>A0A8T0J3F6</accession>
<evidence type="ECO:0000256" key="19">
    <source>
        <dbReference type="SAM" id="Phobius"/>
    </source>
</evidence>
<keyword evidence="14" id="KW-0594">Phospholipid biosynthesis</keyword>
<evidence type="ECO:0000256" key="2">
    <source>
        <dbReference type="ARBA" id="ARBA00001946"/>
    </source>
</evidence>
<feature type="transmembrane region" description="Helical" evidence="19">
    <location>
        <begin position="20"/>
        <end position="41"/>
    </location>
</feature>
<dbReference type="AlphaFoldDB" id="A0A8T0J3F6"/>
<dbReference type="EMBL" id="CM026421">
    <property type="protein sequence ID" value="KAG0590464.1"/>
    <property type="molecule type" value="Genomic_DNA"/>
</dbReference>
<dbReference type="Gene3D" id="1.20.120.1760">
    <property type="match status" value="1"/>
</dbReference>
<keyword evidence="8 19" id="KW-0812">Transmembrane</keyword>
<comment type="cofactor">
    <cofactor evidence="1">
        <name>Mn(2+)</name>
        <dbReference type="ChEBI" id="CHEBI:29035"/>
    </cofactor>
</comment>
<dbReference type="FunFam" id="1.20.120.1760:FF:000003">
    <property type="entry name" value="CDP-diacylglycerol--inositol 3-phosphatidyltransferase"/>
    <property type="match status" value="1"/>
</dbReference>
<dbReference type="Proteomes" id="UP000822688">
    <property type="component" value="Chromosome 1"/>
</dbReference>
<dbReference type="Pfam" id="PF01066">
    <property type="entry name" value="CDP-OH_P_transf"/>
    <property type="match status" value="1"/>
</dbReference>
<keyword evidence="15" id="KW-0464">Manganese</keyword>
<evidence type="ECO:0000313" key="21">
    <source>
        <dbReference type="Proteomes" id="UP000822688"/>
    </source>
</evidence>
<dbReference type="InterPro" id="IPR043130">
    <property type="entry name" value="CDP-OH_PTrfase_TM_dom"/>
</dbReference>
<comment type="similarity">
    <text evidence="4 18">Belongs to the CDP-alcohol phosphatidyltransferase class-I family.</text>
</comment>
<evidence type="ECO:0000256" key="6">
    <source>
        <dbReference type="ARBA" id="ARBA00022516"/>
    </source>
</evidence>
<evidence type="ECO:0000256" key="11">
    <source>
        <dbReference type="ARBA" id="ARBA00022989"/>
    </source>
</evidence>
<gene>
    <name evidence="20" type="ORF">KC19_1G101500</name>
</gene>
<dbReference type="GO" id="GO:0003881">
    <property type="term" value="F:CDP-diacylglycerol-inositol 3-phosphatidyltransferase activity"/>
    <property type="evidence" value="ECO:0007669"/>
    <property type="project" value="UniProtKB-EC"/>
</dbReference>
<dbReference type="PROSITE" id="PS00379">
    <property type="entry name" value="CDP_ALCOHOL_P_TRANSF"/>
    <property type="match status" value="1"/>
</dbReference>
<evidence type="ECO:0000256" key="17">
    <source>
        <dbReference type="ARBA" id="ARBA00050166"/>
    </source>
</evidence>
<evidence type="ECO:0000256" key="15">
    <source>
        <dbReference type="ARBA" id="ARBA00023211"/>
    </source>
</evidence>
<evidence type="ECO:0000256" key="8">
    <source>
        <dbReference type="ARBA" id="ARBA00022692"/>
    </source>
</evidence>
<evidence type="ECO:0000256" key="3">
    <source>
        <dbReference type="ARBA" id="ARBA00004141"/>
    </source>
</evidence>
<evidence type="ECO:0000256" key="10">
    <source>
        <dbReference type="ARBA" id="ARBA00022842"/>
    </source>
</evidence>
<keyword evidence="7 18" id="KW-0808">Transferase</keyword>
<feature type="transmembrane region" description="Helical" evidence="19">
    <location>
        <begin position="190"/>
        <end position="209"/>
    </location>
</feature>
<keyword evidence="9" id="KW-0479">Metal-binding</keyword>
<dbReference type="InterPro" id="IPR000462">
    <property type="entry name" value="CDP-OH_P_trans"/>
</dbReference>
<keyword evidence="12" id="KW-0443">Lipid metabolism</keyword>
<evidence type="ECO:0000256" key="12">
    <source>
        <dbReference type="ARBA" id="ARBA00023098"/>
    </source>
</evidence>
<evidence type="ECO:0000256" key="16">
    <source>
        <dbReference type="ARBA" id="ARBA00023264"/>
    </source>
</evidence>
<keyword evidence="21" id="KW-1185">Reference proteome</keyword>
<dbReference type="EC" id="2.7.8.11" evidence="5"/>
<evidence type="ECO:0000256" key="5">
    <source>
        <dbReference type="ARBA" id="ARBA00013212"/>
    </source>
</evidence>
<comment type="caution">
    <text evidence="20">The sequence shown here is derived from an EMBL/GenBank/DDBJ whole genome shotgun (WGS) entry which is preliminary data.</text>
</comment>
<keyword evidence="10" id="KW-0460">Magnesium</keyword>
<keyword evidence="6" id="KW-0444">Lipid biosynthesis</keyword>
<evidence type="ECO:0000313" key="20">
    <source>
        <dbReference type="EMBL" id="KAG0590464.1"/>
    </source>
</evidence>
<evidence type="ECO:0000256" key="18">
    <source>
        <dbReference type="RuleBase" id="RU003750"/>
    </source>
</evidence>
<keyword evidence="16" id="KW-1208">Phospholipid metabolism</keyword>
<evidence type="ECO:0000256" key="1">
    <source>
        <dbReference type="ARBA" id="ARBA00001936"/>
    </source>
</evidence>
<comment type="subcellular location">
    <subcellularLocation>
        <location evidence="3">Membrane</location>
        <topology evidence="3">Multi-pass membrane protein</topology>
    </subcellularLocation>
</comment>
<evidence type="ECO:0000256" key="9">
    <source>
        <dbReference type="ARBA" id="ARBA00022723"/>
    </source>
</evidence>
<name>A0A8T0J3F6_CERPU</name>
<comment type="cofactor">
    <cofactor evidence="2">
        <name>Mg(2+)</name>
        <dbReference type="ChEBI" id="CHEBI:18420"/>
    </cofactor>
</comment>
<sequence>MEDSNIEDMPKQSSWPIYLYIPNLIGYARIIANGAAFAVAFTNKELFAILYFASFVCDELDGRFARMFNQKSTFGAVLDMVTDRVSTAALLVLLTHFYRSHYGLFLGLLALDISSHWLQMYSTFLSSKASHKDMGDSKSTLLRLYYQHRFFMGYCAIGAEVAYILLYMLAAEGNIGSPYEVALHAIRNKTVYGILLAIALPGCAIKQLVNLVQVRPLSFAYSFFLTVIHFPGCGWQQIARGTYKSYQTKLQYAQIWNF</sequence>
<organism evidence="20 21">
    <name type="scientific">Ceratodon purpureus</name>
    <name type="common">Fire moss</name>
    <name type="synonym">Dicranum purpureum</name>
    <dbReference type="NCBI Taxonomy" id="3225"/>
    <lineage>
        <taxon>Eukaryota</taxon>
        <taxon>Viridiplantae</taxon>
        <taxon>Streptophyta</taxon>
        <taxon>Embryophyta</taxon>
        <taxon>Bryophyta</taxon>
        <taxon>Bryophytina</taxon>
        <taxon>Bryopsida</taxon>
        <taxon>Dicranidae</taxon>
        <taxon>Pseudoditrichales</taxon>
        <taxon>Ditrichaceae</taxon>
        <taxon>Ceratodon</taxon>
    </lineage>
</organism>
<keyword evidence="13 19" id="KW-0472">Membrane</keyword>
<dbReference type="InterPro" id="IPR048254">
    <property type="entry name" value="CDP_ALCOHOL_P_TRANSF_CS"/>
</dbReference>
<reference evidence="20" key="1">
    <citation type="submission" date="2020-06" db="EMBL/GenBank/DDBJ databases">
        <title>WGS assembly of Ceratodon purpureus strain R40.</title>
        <authorList>
            <person name="Carey S.B."/>
            <person name="Jenkins J."/>
            <person name="Shu S."/>
            <person name="Lovell J.T."/>
            <person name="Sreedasyam A."/>
            <person name="Maumus F."/>
            <person name="Tiley G.P."/>
            <person name="Fernandez-Pozo N."/>
            <person name="Barry K."/>
            <person name="Chen C."/>
            <person name="Wang M."/>
            <person name="Lipzen A."/>
            <person name="Daum C."/>
            <person name="Saski C.A."/>
            <person name="Payton A.C."/>
            <person name="Mcbreen J.C."/>
            <person name="Conrad R.E."/>
            <person name="Kollar L.M."/>
            <person name="Olsson S."/>
            <person name="Huttunen S."/>
            <person name="Landis J.B."/>
            <person name="Wickett N.J."/>
            <person name="Johnson M.G."/>
            <person name="Rensing S.A."/>
            <person name="Grimwood J."/>
            <person name="Schmutz J."/>
            <person name="Mcdaniel S.F."/>
        </authorList>
    </citation>
    <scope>NUCLEOTIDE SEQUENCE</scope>
    <source>
        <strain evidence="20">R40</strain>
    </source>
</reference>
<keyword evidence="11 19" id="KW-1133">Transmembrane helix</keyword>
<dbReference type="GO" id="GO:0046872">
    <property type="term" value="F:metal ion binding"/>
    <property type="evidence" value="ECO:0007669"/>
    <property type="project" value="UniProtKB-KW"/>
</dbReference>
<dbReference type="PANTHER" id="PTHR15362">
    <property type="entry name" value="PHOSPHATIDYLINOSITOL SYNTHASE"/>
    <property type="match status" value="1"/>
</dbReference>
<feature type="transmembrane region" description="Helical" evidence="19">
    <location>
        <begin position="151"/>
        <end position="170"/>
    </location>
</feature>
<dbReference type="PANTHER" id="PTHR15362:SF4">
    <property type="entry name" value="CDP-DIACYLGLYCEROL--INOSITOL 3-PHOSPHATIDYLTRANSFERASE"/>
    <property type="match status" value="1"/>
</dbReference>
<proteinExistence type="inferred from homology"/>
<evidence type="ECO:0000256" key="14">
    <source>
        <dbReference type="ARBA" id="ARBA00023209"/>
    </source>
</evidence>
<dbReference type="GO" id="GO:0016020">
    <property type="term" value="C:membrane"/>
    <property type="evidence" value="ECO:0007669"/>
    <property type="project" value="UniProtKB-SubCell"/>
</dbReference>
<evidence type="ECO:0000256" key="4">
    <source>
        <dbReference type="ARBA" id="ARBA00010441"/>
    </source>
</evidence>
<dbReference type="GO" id="GO:0006661">
    <property type="term" value="P:phosphatidylinositol biosynthetic process"/>
    <property type="evidence" value="ECO:0007669"/>
    <property type="project" value="TreeGrafter"/>
</dbReference>
<evidence type="ECO:0000256" key="13">
    <source>
        <dbReference type="ARBA" id="ARBA00023136"/>
    </source>
</evidence>
<evidence type="ECO:0000256" key="7">
    <source>
        <dbReference type="ARBA" id="ARBA00022679"/>
    </source>
</evidence>